<proteinExistence type="predicted"/>
<sequence>MMREPIPNLAVFPGNPS</sequence>
<accession>A0A2P2PQW8</accession>
<name>A0A2P2PQW8_RHIMU</name>
<protein>
    <submittedName>
        <fullName evidence="1">Uncharacterized protein</fullName>
    </submittedName>
</protein>
<evidence type="ECO:0000313" key="1">
    <source>
        <dbReference type="EMBL" id="MBX57112.1"/>
    </source>
</evidence>
<dbReference type="AlphaFoldDB" id="A0A2P2PQW8"/>
<reference evidence="1" key="1">
    <citation type="submission" date="2018-02" db="EMBL/GenBank/DDBJ databases">
        <title>Rhizophora mucronata_Transcriptome.</title>
        <authorList>
            <person name="Meera S.P."/>
            <person name="Sreeshan A."/>
            <person name="Augustine A."/>
        </authorList>
    </citation>
    <scope>NUCLEOTIDE SEQUENCE</scope>
    <source>
        <tissue evidence="1">Leaf</tissue>
    </source>
</reference>
<dbReference type="EMBL" id="GGEC01076628">
    <property type="protein sequence ID" value="MBX57112.1"/>
    <property type="molecule type" value="Transcribed_RNA"/>
</dbReference>
<organism evidence="1">
    <name type="scientific">Rhizophora mucronata</name>
    <name type="common">Asiatic mangrove</name>
    <dbReference type="NCBI Taxonomy" id="61149"/>
    <lineage>
        <taxon>Eukaryota</taxon>
        <taxon>Viridiplantae</taxon>
        <taxon>Streptophyta</taxon>
        <taxon>Embryophyta</taxon>
        <taxon>Tracheophyta</taxon>
        <taxon>Spermatophyta</taxon>
        <taxon>Magnoliopsida</taxon>
        <taxon>eudicotyledons</taxon>
        <taxon>Gunneridae</taxon>
        <taxon>Pentapetalae</taxon>
        <taxon>rosids</taxon>
        <taxon>fabids</taxon>
        <taxon>Malpighiales</taxon>
        <taxon>Rhizophoraceae</taxon>
        <taxon>Rhizophora</taxon>
    </lineage>
</organism>